<dbReference type="Gramene" id="PNT65290">
    <property type="protein sequence ID" value="PNT65290"/>
    <property type="gene ID" value="BRADI_4g39876v3"/>
</dbReference>
<dbReference type="OrthoDB" id="773993at2759"/>
<dbReference type="Gramene" id="KQJ91803">
    <property type="protein sequence ID" value="KQJ91803"/>
    <property type="gene ID" value="BRADI_4g39876v3"/>
</dbReference>
<reference evidence="2" key="2">
    <citation type="submission" date="2017-06" db="EMBL/GenBank/DDBJ databases">
        <title>WGS assembly of Brachypodium distachyon.</title>
        <authorList>
            <consortium name="The International Brachypodium Initiative"/>
            <person name="Lucas S."/>
            <person name="Harmon-Smith M."/>
            <person name="Lail K."/>
            <person name="Tice H."/>
            <person name="Grimwood J."/>
            <person name="Bruce D."/>
            <person name="Barry K."/>
            <person name="Shu S."/>
            <person name="Lindquist E."/>
            <person name="Wang M."/>
            <person name="Pitluck S."/>
            <person name="Vogel J.P."/>
            <person name="Garvin D.F."/>
            <person name="Mockler T.C."/>
            <person name="Schmutz J."/>
            <person name="Rokhsar D."/>
            <person name="Bevan M.W."/>
        </authorList>
    </citation>
    <scope>NUCLEOTIDE SEQUENCE</scope>
    <source>
        <strain evidence="2">Bd21</strain>
    </source>
</reference>
<dbReference type="Proteomes" id="UP000008810">
    <property type="component" value="Chromosome 4"/>
</dbReference>
<dbReference type="RefSeq" id="XP_010238594.1">
    <property type="nucleotide sequence ID" value="XM_010240292.3"/>
</dbReference>
<reference evidence="3" key="3">
    <citation type="submission" date="2018-08" db="UniProtKB">
        <authorList>
            <consortium name="EnsemblPlants"/>
        </authorList>
    </citation>
    <scope>IDENTIFICATION</scope>
    <source>
        <strain evidence="3">cv. Bd21</strain>
    </source>
</reference>
<dbReference type="EMBL" id="CM000883">
    <property type="protein sequence ID" value="KQJ91803.1"/>
    <property type="molecule type" value="Genomic_DNA"/>
</dbReference>
<name>A0A0Q3HU08_BRADI</name>
<evidence type="ECO:0000313" key="3">
    <source>
        <dbReference type="EnsemblPlants" id="KQJ91803"/>
    </source>
</evidence>
<dbReference type="PANTHER" id="PTHR36707:SF1">
    <property type="entry name" value="T20M3.17 PROTEIN"/>
    <property type="match status" value="1"/>
</dbReference>
<organism evidence="2">
    <name type="scientific">Brachypodium distachyon</name>
    <name type="common">Purple false brome</name>
    <name type="synonym">Trachynia distachya</name>
    <dbReference type="NCBI Taxonomy" id="15368"/>
    <lineage>
        <taxon>Eukaryota</taxon>
        <taxon>Viridiplantae</taxon>
        <taxon>Streptophyta</taxon>
        <taxon>Embryophyta</taxon>
        <taxon>Tracheophyta</taxon>
        <taxon>Spermatophyta</taxon>
        <taxon>Magnoliopsida</taxon>
        <taxon>Liliopsida</taxon>
        <taxon>Poales</taxon>
        <taxon>Poaceae</taxon>
        <taxon>BOP clade</taxon>
        <taxon>Pooideae</taxon>
        <taxon>Stipodae</taxon>
        <taxon>Brachypodieae</taxon>
        <taxon>Brachypodium</taxon>
    </lineage>
</organism>
<proteinExistence type="predicted"/>
<evidence type="ECO:0000256" key="1">
    <source>
        <dbReference type="SAM" id="MobiDB-lite"/>
    </source>
</evidence>
<evidence type="ECO:0000313" key="4">
    <source>
        <dbReference type="Proteomes" id="UP000008810"/>
    </source>
</evidence>
<dbReference type="EnsemblPlants" id="PNT65290">
    <property type="protein sequence ID" value="PNT65290"/>
    <property type="gene ID" value="BRADI_4g39876v3"/>
</dbReference>
<dbReference type="EMBL" id="CM000883">
    <property type="protein sequence ID" value="PNT65290.1"/>
    <property type="molecule type" value="Genomic_DNA"/>
</dbReference>
<dbReference type="EnsemblPlants" id="KQJ91803">
    <property type="protein sequence ID" value="KQJ91803"/>
    <property type="gene ID" value="BRADI_4g39876v3"/>
</dbReference>
<gene>
    <name evidence="3" type="primary">LOC104584750</name>
    <name evidence="2" type="ORF">BRADI_4g39876v3</name>
</gene>
<dbReference type="GeneID" id="104584750"/>
<dbReference type="KEGG" id="bdi:104584750"/>
<accession>A0A0Q3HU08</accession>
<feature type="compositionally biased region" description="Basic residues" evidence="1">
    <location>
        <begin position="467"/>
        <end position="476"/>
    </location>
</feature>
<sequence>MEDLKVDRDACRKDGSRILVIEQNGFEELIVRVEGLCAGSESLKSYPSSSPDGDKLEFSCNTISHNDQFSAHLTLSSSNDGDMNMQTGSVNEVATAILNVPLGSVKEVATDEEVMQWRLEMDDFIFMYSECGDYSYDSSVSEQSSAISSPCTSLTVHSDDTQSEDLDRADIWVSSLDLDEEDSTLLEDNEQFLDVFSSGFPSPSFSPMRSLQFGHCRSSPATLHTEEVNETDELIFFPFEHTSYSSSVSEQSLQISSPCTSFTVHSNDTRSDDLDRADIWVSSLDLDEEDSALLGDNEQFLDVFSSGFPSPSFSASRSLQFGHCSSSPATLHMEESIEIDDPIFWPFERTSYSSPQFDKFLSISPRKSSMNIGLAEIRQLSPMTQRLHKNKQPSPNKSKEAHRRNASLGKLPSPSKIKEPHRGNANLGKLPSPNKSKEPHRGNASLGAKGNKVSQDKVQKDVAVPSRLRRTTKTSSKHQPLNSSEKRRPPLLKIDASIKGSSPRLQVIHPLQELEASDLQNLADNKILIEEFVGLDEFDGHEGISSDLSNCQFGFSLTPR</sequence>
<protein>
    <submittedName>
        <fullName evidence="2 3">Uncharacterized protein</fullName>
    </submittedName>
</protein>
<dbReference type="AlphaFoldDB" id="A0A0Q3HU08"/>
<dbReference type="RefSeq" id="XP_010238593.1">
    <property type="nucleotide sequence ID" value="XM_010240291.3"/>
</dbReference>
<keyword evidence="4" id="KW-1185">Reference proteome</keyword>
<dbReference type="PANTHER" id="PTHR36707">
    <property type="entry name" value="T20M3.17 PROTEIN"/>
    <property type="match status" value="1"/>
</dbReference>
<evidence type="ECO:0000313" key="2">
    <source>
        <dbReference type="EMBL" id="KQJ91803.1"/>
    </source>
</evidence>
<reference evidence="2 3" key="1">
    <citation type="journal article" date="2010" name="Nature">
        <title>Genome sequencing and analysis of the model grass Brachypodium distachyon.</title>
        <authorList>
            <consortium name="International Brachypodium Initiative"/>
        </authorList>
    </citation>
    <scope>NUCLEOTIDE SEQUENCE [LARGE SCALE GENOMIC DNA]</scope>
    <source>
        <strain evidence="2">Bd21</strain>
        <strain evidence="3">cv. Bd21</strain>
    </source>
</reference>
<feature type="region of interest" description="Disordered" evidence="1">
    <location>
        <begin position="379"/>
        <end position="498"/>
    </location>
</feature>